<organism evidence="1 2">
    <name type="scientific">Actinomadura geliboluensis</name>
    <dbReference type="NCBI Taxonomy" id="882440"/>
    <lineage>
        <taxon>Bacteria</taxon>
        <taxon>Bacillati</taxon>
        <taxon>Actinomycetota</taxon>
        <taxon>Actinomycetes</taxon>
        <taxon>Streptosporangiales</taxon>
        <taxon>Thermomonosporaceae</taxon>
        <taxon>Actinomadura</taxon>
    </lineage>
</organism>
<feature type="non-terminal residue" evidence="1">
    <location>
        <position position="102"/>
    </location>
</feature>
<keyword evidence="1" id="KW-0347">Helicase</keyword>
<keyword evidence="2" id="KW-1185">Reference proteome</keyword>
<sequence>MTGEAKDVLRDGSALLGAARDLIADHRRAVADVHAALAPLRAEAAKGRLREIPLARLKDVTDGRLRLGPLEEAGFGSVADVLEATPYRLQPSSGWPSARRRS</sequence>
<keyword evidence="1" id="KW-0547">Nucleotide-binding</keyword>
<dbReference type="EMBL" id="VCKZ01000712">
    <property type="protein sequence ID" value="TMR22766.1"/>
    <property type="molecule type" value="Genomic_DNA"/>
</dbReference>
<keyword evidence="1" id="KW-0067">ATP-binding</keyword>
<proteinExistence type="predicted"/>
<dbReference type="GO" id="GO:0004386">
    <property type="term" value="F:helicase activity"/>
    <property type="evidence" value="ECO:0007669"/>
    <property type="project" value="UniProtKB-KW"/>
</dbReference>
<protein>
    <submittedName>
        <fullName evidence="1">ATP-dependent helicase</fullName>
    </submittedName>
</protein>
<keyword evidence="1" id="KW-0378">Hydrolase</keyword>
<gene>
    <name evidence="1" type="ORF">ETD96_43740</name>
</gene>
<evidence type="ECO:0000313" key="2">
    <source>
        <dbReference type="Proteomes" id="UP000305238"/>
    </source>
</evidence>
<evidence type="ECO:0000313" key="1">
    <source>
        <dbReference type="EMBL" id="TMR22766.1"/>
    </source>
</evidence>
<reference evidence="1 2" key="1">
    <citation type="submission" date="2019-05" db="EMBL/GenBank/DDBJ databases">
        <title>Draft genome sequence of Actinomadura geliboluensis A8036.</title>
        <authorList>
            <person name="Saricaoglu S."/>
            <person name="Isik K."/>
        </authorList>
    </citation>
    <scope>NUCLEOTIDE SEQUENCE [LARGE SCALE GENOMIC DNA]</scope>
    <source>
        <strain evidence="1 2">A8036</strain>
    </source>
</reference>
<comment type="caution">
    <text evidence="1">The sequence shown here is derived from an EMBL/GenBank/DDBJ whole genome shotgun (WGS) entry which is preliminary data.</text>
</comment>
<name>A0A5S4FPY4_9ACTN</name>
<dbReference type="Proteomes" id="UP000305238">
    <property type="component" value="Unassembled WGS sequence"/>
</dbReference>
<accession>A0A5S4FPY4</accession>
<dbReference type="AlphaFoldDB" id="A0A5S4FPY4"/>